<dbReference type="Proteomes" id="UP000321464">
    <property type="component" value="Unassembled WGS sequence"/>
</dbReference>
<evidence type="ECO:0000313" key="1">
    <source>
        <dbReference type="EMBL" id="GEN99242.1"/>
    </source>
</evidence>
<name>A0A512AHY4_9SPHN</name>
<proteinExistence type="predicted"/>
<accession>A0A512AHY4</accession>
<organism evidence="1 2">
    <name type="scientific">Novosphingobium sediminis</name>
    <dbReference type="NCBI Taxonomy" id="707214"/>
    <lineage>
        <taxon>Bacteria</taxon>
        <taxon>Pseudomonadati</taxon>
        <taxon>Pseudomonadota</taxon>
        <taxon>Alphaproteobacteria</taxon>
        <taxon>Sphingomonadales</taxon>
        <taxon>Sphingomonadaceae</taxon>
        <taxon>Novosphingobium</taxon>
    </lineage>
</organism>
<dbReference type="OrthoDB" id="7450963at2"/>
<dbReference type="AlphaFoldDB" id="A0A512AHY4"/>
<reference evidence="1 2" key="1">
    <citation type="submission" date="2019-07" db="EMBL/GenBank/DDBJ databases">
        <title>Whole genome shotgun sequence of Novosphingobium sediminis NBRC 106119.</title>
        <authorList>
            <person name="Hosoyama A."/>
            <person name="Uohara A."/>
            <person name="Ohji S."/>
            <person name="Ichikawa N."/>
        </authorList>
    </citation>
    <scope>NUCLEOTIDE SEQUENCE [LARGE SCALE GENOMIC DNA]</scope>
    <source>
        <strain evidence="1 2">NBRC 106119</strain>
    </source>
</reference>
<gene>
    <name evidence="1" type="ORF">NSE01_10750</name>
</gene>
<dbReference type="EMBL" id="BJYR01000007">
    <property type="protein sequence ID" value="GEN99242.1"/>
    <property type="molecule type" value="Genomic_DNA"/>
</dbReference>
<sequence length="117" mass="13197">MARADRLERLDRRREGLEADYREALIAALKETAAGNWGLFDHRQDRHDRARAAKAVAELTDLAETIAELREQLMIDEPFALHEQFLAARGPVRAQAVGEPKQARAWLERLAAEAEPG</sequence>
<evidence type="ECO:0000313" key="2">
    <source>
        <dbReference type="Proteomes" id="UP000321464"/>
    </source>
</evidence>
<comment type="caution">
    <text evidence="1">The sequence shown here is derived from an EMBL/GenBank/DDBJ whole genome shotgun (WGS) entry which is preliminary data.</text>
</comment>
<dbReference type="RefSeq" id="WP_147158596.1">
    <property type="nucleotide sequence ID" value="NZ_BJYR01000007.1"/>
</dbReference>
<protein>
    <submittedName>
        <fullName evidence="1">Uncharacterized protein</fullName>
    </submittedName>
</protein>
<keyword evidence="2" id="KW-1185">Reference proteome</keyword>